<gene>
    <name evidence="3" type="ORF">RJ641_015898</name>
</gene>
<dbReference type="PANTHER" id="PTHR33076">
    <property type="entry name" value="NON-SPECIFIC LIPID-TRANSFER PROTEIN 2-RELATED"/>
    <property type="match status" value="1"/>
</dbReference>
<evidence type="ECO:0000256" key="2">
    <source>
        <dbReference type="SAM" id="SignalP"/>
    </source>
</evidence>
<evidence type="ECO:0000313" key="3">
    <source>
        <dbReference type="EMBL" id="KAK6919994.1"/>
    </source>
</evidence>
<protein>
    <recommendedName>
        <fullName evidence="5">Bifunctional inhibitor/plant lipid transfer protein/seed storage helical domain-containing protein</fullName>
    </recommendedName>
</protein>
<dbReference type="Proteomes" id="UP001370490">
    <property type="component" value="Unassembled WGS sequence"/>
</dbReference>
<comment type="similarity">
    <text evidence="1">Belongs to the plant LTP family.</text>
</comment>
<evidence type="ECO:0000313" key="4">
    <source>
        <dbReference type="Proteomes" id="UP001370490"/>
    </source>
</evidence>
<dbReference type="CDD" id="cd01960">
    <property type="entry name" value="nsLTP1"/>
    <property type="match status" value="1"/>
</dbReference>
<accession>A0AAN8YYL3</accession>
<feature type="signal peptide" evidence="2">
    <location>
        <begin position="1"/>
        <end position="18"/>
    </location>
</feature>
<name>A0AAN8YYL3_9MAGN</name>
<evidence type="ECO:0000256" key="1">
    <source>
        <dbReference type="ARBA" id="ARBA00009748"/>
    </source>
</evidence>
<feature type="chain" id="PRO_5042835650" description="Bifunctional inhibitor/plant lipid transfer protein/seed storage helical domain-containing protein" evidence="2">
    <location>
        <begin position="19"/>
        <end position="155"/>
    </location>
</feature>
<proteinExistence type="inferred from homology"/>
<keyword evidence="2" id="KW-0732">Signal</keyword>
<dbReference type="AlphaFoldDB" id="A0AAN8YYL3"/>
<dbReference type="GO" id="GO:0008289">
    <property type="term" value="F:lipid binding"/>
    <property type="evidence" value="ECO:0007669"/>
    <property type="project" value="InterPro"/>
</dbReference>
<dbReference type="SUPFAM" id="SSF47699">
    <property type="entry name" value="Bifunctional inhibitor/lipid-transfer protein/seed storage 2S albumin"/>
    <property type="match status" value="1"/>
</dbReference>
<dbReference type="GO" id="GO:0006869">
    <property type="term" value="P:lipid transport"/>
    <property type="evidence" value="ECO:0007669"/>
    <property type="project" value="InterPro"/>
</dbReference>
<dbReference type="PRINTS" id="PR00382">
    <property type="entry name" value="LIPIDTRNSFER"/>
</dbReference>
<reference evidence="3 4" key="1">
    <citation type="submission" date="2023-12" db="EMBL/GenBank/DDBJ databases">
        <title>A high-quality genome assembly for Dillenia turbinata (Dilleniales).</title>
        <authorList>
            <person name="Chanderbali A."/>
        </authorList>
    </citation>
    <scope>NUCLEOTIDE SEQUENCE [LARGE SCALE GENOMIC DNA]</scope>
    <source>
        <strain evidence="3">LSX21</strain>
        <tissue evidence="3">Leaf</tissue>
    </source>
</reference>
<dbReference type="InterPro" id="IPR036312">
    <property type="entry name" value="Bifun_inhib/LTP/seed_sf"/>
</dbReference>
<sequence>MKWVGGYLALLLVASSYATNGENESDVSALSYGTVDAELAPCLSYIKNRTISGLLYWVKNVAGQAKSKGDRQAICNCIKQRVGGIGSYDVSRMPQIPKKCGASVNLPPIDKNCDCSKLVHGATCKGMFIEEMTISGKALEYFNGFAPDRFSQSKH</sequence>
<dbReference type="InterPro" id="IPR000528">
    <property type="entry name" value="Plant_nsLTP"/>
</dbReference>
<evidence type="ECO:0008006" key="5">
    <source>
        <dbReference type="Google" id="ProtNLM"/>
    </source>
</evidence>
<organism evidence="3 4">
    <name type="scientific">Dillenia turbinata</name>
    <dbReference type="NCBI Taxonomy" id="194707"/>
    <lineage>
        <taxon>Eukaryota</taxon>
        <taxon>Viridiplantae</taxon>
        <taxon>Streptophyta</taxon>
        <taxon>Embryophyta</taxon>
        <taxon>Tracheophyta</taxon>
        <taxon>Spermatophyta</taxon>
        <taxon>Magnoliopsida</taxon>
        <taxon>eudicotyledons</taxon>
        <taxon>Gunneridae</taxon>
        <taxon>Pentapetalae</taxon>
        <taxon>Dilleniales</taxon>
        <taxon>Dilleniaceae</taxon>
        <taxon>Dillenia</taxon>
    </lineage>
</organism>
<keyword evidence="4" id="KW-1185">Reference proteome</keyword>
<dbReference type="Gene3D" id="1.10.110.10">
    <property type="entry name" value="Plant lipid-transfer and hydrophobic proteins"/>
    <property type="match status" value="1"/>
</dbReference>
<comment type="caution">
    <text evidence="3">The sequence shown here is derived from an EMBL/GenBank/DDBJ whole genome shotgun (WGS) entry which is preliminary data.</text>
</comment>
<dbReference type="EMBL" id="JBAMMX010000021">
    <property type="protein sequence ID" value="KAK6919994.1"/>
    <property type="molecule type" value="Genomic_DNA"/>
</dbReference>